<feature type="domain" description="Transposase InsH N-terminal" evidence="1">
    <location>
        <begin position="21"/>
        <end position="111"/>
    </location>
</feature>
<dbReference type="EMBL" id="JACGLT010000014">
    <property type="protein sequence ID" value="MBA6154138.1"/>
    <property type="molecule type" value="Genomic_DNA"/>
</dbReference>
<feature type="domain" description="Transposase DDE" evidence="2">
    <location>
        <begin position="386"/>
        <end position="510"/>
    </location>
</feature>
<accession>A0A7W2R306</accession>
<dbReference type="Proteomes" id="UP000541857">
    <property type="component" value="Unassembled WGS sequence"/>
</dbReference>
<dbReference type="AlphaFoldDB" id="A0A7W2R306"/>
<comment type="caution">
    <text evidence="4">The sequence shown here is derived from an EMBL/GenBank/DDBJ whole genome shotgun (WGS) entry which is preliminary data.</text>
</comment>
<dbReference type="PANTHER" id="PTHR33408:SF2">
    <property type="entry name" value="TRANSPOSASE DDE DOMAIN-CONTAINING PROTEIN"/>
    <property type="match status" value="1"/>
</dbReference>
<sequence length="514" mass="59311">MKSNVIWKTNSQSQLSLLPPSYNDFVPEHHPVRIVNSILDQIDISSIERTYKGGGTSSYHPRDLLKILVYAYLRNLYSSRKIEQALGENVHFMWLGGCIQPDHNTISNFRSGKLKGKFKKIFNQVVILLAEQGYLSLKDIFVDGTKIEANANRYTFVWGKSIKTSRTRIEKQLKDLWRYVETVYAEEEQKPNQPDNFKAIDPNEVSQTIDKINRALQGKDVDKKVKQKLNYAKKNWPKNIAKYNSYEAQIGGRNSMSKTDPDTTFMRMKEDHMLNGQLKPGYNLQAATNNQFIANYTLAQTTADTATLIEHTEDFIKGYGKPPERLTADAGYGSDENYTYLEDNDIEAFVKYNYFHKEQLDEKRGKNKNPFAADKLFYNDEADTYYCPMGQPMDNIGSYVRKTATGYEQKIDRYQAKNCIGCQLRSLCHKSKSNRIVERNHKLVRLKARAKQKLLSPQGIAHRKQRCWDVEAVFGNIKHNMNFRRFMLRGLDKVETEIGLIAMAHNLKKVSLAM</sequence>
<reference evidence="4 7" key="1">
    <citation type="submission" date="2020-07" db="EMBL/GenBank/DDBJ databases">
        <title>Bacterium isolated from marine sediment.</title>
        <authorList>
            <person name="Shang D."/>
        </authorList>
    </citation>
    <scope>NUCLEOTIDE SEQUENCE [LARGE SCALE GENOMIC DNA]</scope>
    <source>
        <strain evidence="4 7">F6074</strain>
    </source>
</reference>
<dbReference type="PANTHER" id="PTHR33408">
    <property type="entry name" value="TRANSPOSASE"/>
    <property type="match status" value="1"/>
</dbReference>
<dbReference type="InterPro" id="IPR025668">
    <property type="entry name" value="Tnp_DDE_dom"/>
</dbReference>
<dbReference type="Pfam" id="PF13751">
    <property type="entry name" value="DDE_Tnp_1_6"/>
    <property type="match status" value="1"/>
</dbReference>
<dbReference type="EMBL" id="JACGLT010000003">
    <property type="protein sequence ID" value="MBA6152324.1"/>
    <property type="molecule type" value="Genomic_DNA"/>
</dbReference>
<evidence type="ECO:0000313" key="3">
    <source>
        <dbReference type="EMBL" id="MBA6152003.1"/>
    </source>
</evidence>
<dbReference type="EMBL" id="JACGLT010000003">
    <property type="protein sequence ID" value="MBA6152003.1"/>
    <property type="molecule type" value="Genomic_DNA"/>
</dbReference>
<protein>
    <submittedName>
        <fullName evidence="4">IS1182 family transposase</fullName>
    </submittedName>
</protein>
<keyword evidence="7" id="KW-1185">Reference proteome</keyword>
<dbReference type="RefSeq" id="WP_182203050.1">
    <property type="nucleotide sequence ID" value="NZ_JACGLT010000003.1"/>
</dbReference>
<organism evidence="4 7">
    <name type="scientific">Gelidibacter maritimus</name>
    <dbReference type="NCBI Taxonomy" id="2761487"/>
    <lineage>
        <taxon>Bacteria</taxon>
        <taxon>Pseudomonadati</taxon>
        <taxon>Bacteroidota</taxon>
        <taxon>Flavobacteriia</taxon>
        <taxon>Flavobacteriales</taxon>
        <taxon>Flavobacteriaceae</taxon>
        <taxon>Gelidibacter</taxon>
    </lineage>
</organism>
<dbReference type="InterPro" id="IPR008490">
    <property type="entry name" value="Transposase_InsH_N"/>
</dbReference>
<proteinExistence type="predicted"/>
<gene>
    <name evidence="3" type="ORF">H3Z82_04610</name>
    <name evidence="4" type="ORF">H3Z82_06250</name>
    <name evidence="5" type="ORF">H3Z82_14555</name>
    <name evidence="6" type="ORF">H3Z82_15540</name>
</gene>
<dbReference type="InterPro" id="IPR047629">
    <property type="entry name" value="IS1182_transpos"/>
</dbReference>
<evidence type="ECO:0000313" key="6">
    <source>
        <dbReference type="EMBL" id="MBA6154138.1"/>
    </source>
</evidence>
<dbReference type="Pfam" id="PF05598">
    <property type="entry name" value="DUF772"/>
    <property type="match status" value="1"/>
</dbReference>
<evidence type="ECO:0000313" key="5">
    <source>
        <dbReference type="EMBL" id="MBA6153952.1"/>
    </source>
</evidence>
<name>A0A7W2R306_9FLAO</name>
<evidence type="ECO:0000259" key="2">
    <source>
        <dbReference type="Pfam" id="PF13751"/>
    </source>
</evidence>
<dbReference type="EMBL" id="JACGLT010000012">
    <property type="protein sequence ID" value="MBA6153952.1"/>
    <property type="molecule type" value="Genomic_DNA"/>
</dbReference>
<evidence type="ECO:0000259" key="1">
    <source>
        <dbReference type="Pfam" id="PF05598"/>
    </source>
</evidence>
<evidence type="ECO:0000313" key="4">
    <source>
        <dbReference type="EMBL" id="MBA6152324.1"/>
    </source>
</evidence>
<dbReference type="NCBIfam" id="NF033551">
    <property type="entry name" value="transpos_IS1182"/>
    <property type="match status" value="1"/>
</dbReference>
<evidence type="ECO:0000313" key="7">
    <source>
        <dbReference type="Proteomes" id="UP000541857"/>
    </source>
</evidence>